<reference evidence="2 3" key="1">
    <citation type="submission" date="2015-04" db="EMBL/GenBank/DDBJ databases">
        <authorList>
            <person name="Syromyatnikov M.Y."/>
            <person name="Popov V.N."/>
        </authorList>
    </citation>
    <scope>NUCLEOTIDE SEQUENCE [LARGE SCALE GENOMIC DNA]</scope>
</reference>
<accession>A0A1J1J896</accession>
<feature type="compositionally biased region" description="Acidic residues" evidence="1">
    <location>
        <begin position="244"/>
        <end position="259"/>
    </location>
</feature>
<protein>
    <submittedName>
        <fullName evidence="2">CLUMA_CG021377, isoform A</fullName>
    </submittedName>
</protein>
<dbReference type="OrthoDB" id="7398970at2759"/>
<organism evidence="2 3">
    <name type="scientific">Clunio marinus</name>
    <dbReference type="NCBI Taxonomy" id="568069"/>
    <lineage>
        <taxon>Eukaryota</taxon>
        <taxon>Metazoa</taxon>
        <taxon>Ecdysozoa</taxon>
        <taxon>Arthropoda</taxon>
        <taxon>Hexapoda</taxon>
        <taxon>Insecta</taxon>
        <taxon>Pterygota</taxon>
        <taxon>Neoptera</taxon>
        <taxon>Endopterygota</taxon>
        <taxon>Diptera</taxon>
        <taxon>Nematocera</taxon>
        <taxon>Chironomoidea</taxon>
        <taxon>Chironomidae</taxon>
        <taxon>Clunio</taxon>
    </lineage>
</organism>
<gene>
    <name evidence="2" type="ORF">CLUMA_CG021377</name>
</gene>
<dbReference type="STRING" id="568069.A0A1J1J896"/>
<dbReference type="Proteomes" id="UP000183832">
    <property type="component" value="Unassembled WGS sequence"/>
</dbReference>
<feature type="compositionally biased region" description="Basic and acidic residues" evidence="1">
    <location>
        <begin position="308"/>
        <end position="321"/>
    </location>
</feature>
<dbReference type="InterPro" id="IPR032150">
    <property type="entry name" value="DUF4820"/>
</dbReference>
<feature type="region of interest" description="Disordered" evidence="1">
    <location>
        <begin position="215"/>
        <end position="261"/>
    </location>
</feature>
<dbReference type="AlphaFoldDB" id="A0A1J1J896"/>
<feature type="compositionally biased region" description="Acidic residues" evidence="1">
    <location>
        <begin position="275"/>
        <end position="307"/>
    </location>
</feature>
<dbReference type="Pfam" id="PF16091">
    <property type="entry name" value="DUF4820"/>
    <property type="match status" value="1"/>
</dbReference>
<evidence type="ECO:0000313" key="3">
    <source>
        <dbReference type="Proteomes" id="UP000183832"/>
    </source>
</evidence>
<dbReference type="EMBL" id="CVRI01000075">
    <property type="protein sequence ID" value="CRL08661.1"/>
    <property type="molecule type" value="Genomic_DNA"/>
</dbReference>
<sequence length="447" mass="52029">MVKGDSTKEQESVSLHKFVLQKMNNQSAMEFRAELRRRNMKNKQPPRLTCVAKSLYDAPPQSRFFFLQWFYNAIHSYLKFISKFVLGQFSIDVFDYYMVQLEKVFEFCVPSAYRADNNGPKSWLIFIPVLIAIRLGRFWLSTFSIILGQGEVTSRELLMKMVHFRRYYRSVRHYAVKRLTPEEKLLKERRIAASPQWMLYYAIIDNIFMKGPPVEHHSDNSGFEEDQTDKNAVNGKKRALNGIDDGEDDDNADNDELNESDFLTTSELLNKFGAEDDTSADPDYVPPEDEPSSEELSTDEFDTEEEKTESQRKLNEGHEGEIPTDNSFDCFTSDAEANEKSKESGLGLDEKQLNELENQLVMKIMKHFKDNFNYSPSTPMDDVFYSPTESPPERNFNLDQEISKNRLGEPQNNHFRHDYKENRVFMQINNQNSPEDNSSNHIGNQQH</sequence>
<evidence type="ECO:0000256" key="1">
    <source>
        <dbReference type="SAM" id="MobiDB-lite"/>
    </source>
</evidence>
<name>A0A1J1J896_9DIPT</name>
<keyword evidence="3" id="KW-1185">Reference proteome</keyword>
<feature type="region of interest" description="Disordered" evidence="1">
    <location>
        <begin position="274"/>
        <end position="331"/>
    </location>
</feature>
<proteinExistence type="predicted"/>
<evidence type="ECO:0000313" key="2">
    <source>
        <dbReference type="EMBL" id="CRL08661.1"/>
    </source>
</evidence>